<reference evidence="7" key="1">
    <citation type="journal article" date="2010" name="Fish Shellfish Immunol.">
        <title>Isolation of seven IL-17 family genes from the Japanese pufferfish Takifugu rubripes.</title>
        <authorList>
            <person name="Korenaga H."/>
            <person name="Kono T."/>
            <person name="Sakai M."/>
        </authorList>
    </citation>
    <scope>NUCLEOTIDE SEQUENCE</scope>
</reference>
<dbReference type="GO" id="GO:0005615">
    <property type="term" value="C:extracellular space"/>
    <property type="evidence" value="ECO:0007669"/>
    <property type="project" value="UniProtKB-KW"/>
</dbReference>
<feature type="chain" id="PRO_5044729799" evidence="6">
    <location>
        <begin position="20"/>
        <end position="158"/>
    </location>
</feature>
<evidence type="ECO:0000256" key="6">
    <source>
        <dbReference type="SAM" id="SignalP"/>
    </source>
</evidence>
<gene>
    <name evidence="7" type="primary">IL-17A/F-3</name>
    <name evidence="8" type="synonym">il17a/f3</name>
</gene>
<dbReference type="Pfam" id="PF06083">
    <property type="entry name" value="IL17"/>
    <property type="match status" value="1"/>
</dbReference>
<dbReference type="AlphaFoldDB" id="D4AHP3"/>
<dbReference type="GO" id="GO:0005125">
    <property type="term" value="F:cytokine activity"/>
    <property type="evidence" value="ECO:0007669"/>
    <property type="project" value="UniProtKB-KW"/>
</dbReference>
<dbReference type="RefSeq" id="XP_011610026.1">
    <property type="nucleotide sequence ID" value="XM_011611724.1"/>
</dbReference>
<dbReference type="STRING" id="31033.ENSTRUP00000048958"/>
<dbReference type="KEGG" id="tru:105417509"/>
<evidence type="ECO:0000256" key="3">
    <source>
        <dbReference type="ARBA" id="ARBA00022514"/>
    </source>
</evidence>
<evidence type="ECO:0000313" key="9">
    <source>
        <dbReference type="Proteomes" id="UP000005226"/>
    </source>
</evidence>
<reference evidence="8" key="3">
    <citation type="submission" date="2025-05" db="UniProtKB">
        <authorList>
            <consortium name="Ensembl"/>
        </authorList>
    </citation>
    <scope>IDENTIFICATION</scope>
</reference>
<name>D4AHP3_TAKRU</name>
<dbReference type="SMR" id="D4AHP3"/>
<evidence type="ECO:0000313" key="8">
    <source>
        <dbReference type="Ensembl" id="ENSTRUP00000048958.1"/>
    </source>
</evidence>
<evidence type="ECO:0000313" key="7">
    <source>
        <dbReference type="EMBL" id="BAI82580.1"/>
    </source>
</evidence>
<dbReference type="OMA" id="AKPIKYQ"/>
<sequence>MQVVSGTLLLLGLLALLHAARNVKSRQQSRPKGRRLRLEIDPSVWPELSSMTAPSLANRSLSPWTYTGSSEESRFPRWIYSAQCLTASCLSLRGEGEDAALEAAPIYYPTLVLHRVPKQRKANKKKGRSSREKYEFQLRTAVVSVGCTCVRPTVIPQQ</sequence>
<dbReference type="InterPro" id="IPR029034">
    <property type="entry name" value="Cystine-knot_cytokine"/>
</dbReference>
<dbReference type="InterPro" id="IPR020440">
    <property type="entry name" value="IL-17_chr"/>
</dbReference>
<dbReference type="Proteomes" id="UP000005226">
    <property type="component" value="Chromosome 16"/>
</dbReference>
<keyword evidence="4" id="KW-0964">Secreted</keyword>
<keyword evidence="5 6" id="KW-0732">Signal</keyword>
<evidence type="ECO:0000256" key="1">
    <source>
        <dbReference type="ARBA" id="ARBA00004613"/>
    </source>
</evidence>
<dbReference type="GeneTree" id="ENSGT00940000175981"/>
<dbReference type="EMBL" id="AB522596">
    <property type="protein sequence ID" value="BAI82580.1"/>
    <property type="molecule type" value="Genomic_DNA"/>
</dbReference>
<dbReference type="Ensembl" id="ENSTRUT00000051450.2">
    <property type="protein sequence ID" value="ENSTRUP00000048958.1"/>
    <property type="gene ID" value="ENSTRUG00000020732.2"/>
</dbReference>
<reference evidence="8 9" key="2">
    <citation type="journal article" date="2011" name="Genome Biol. Evol.">
        <title>Integration of the genetic map and genome assembly of fugu facilitates insights into distinct features of genome evolution in teleosts and mammals.</title>
        <authorList>
            <person name="Kai W."/>
            <person name="Kikuchi K."/>
            <person name="Tohari S."/>
            <person name="Chew A.K."/>
            <person name="Tay A."/>
            <person name="Fujiwara A."/>
            <person name="Hosoya S."/>
            <person name="Suetake H."/>
            <person name="Naruse K."/>
            <person name="Brenner S."/>
            <person name="Suzuki Y."/>
            <person name="Venkatesh B."/>
        </authorList>
    </citation>
    <scope>NUCLEOTIDE SEQUENCE [LARGE SCALE GENOMIC DNA]</scope>
</reference>
<organism evidence="7">
    <name type="scientific">Takifugu rubripes</name>
    <name type="common">Japanese pufferfish</name>
    <name type="synonym">Fugu rubripes</name>
    <dbReference type="NCBI Taxonomy" id="31033"/>
    <lineage>
        <taxon>Eukaryota</taxon>
        <taxon>Metazoa</taxon>
        <taxon>Chordata</taxon>
        <taxon>Craniata</taxon>
        <taxon>Vertebrata</taxon>
        <taxon>Euteleostomi</taxon>
        <taxon>Actinopterygii</taxon>
        <taxon>Neopterygii</taxon>
        <taxon>Teleostei</taxon>
        <taxon>Neoteleostei</taxon>
        <taxon>Acanthomorphata</taxon>
        <taxon>Eupercaria</taxon>
        <taxon>Tetraodontiformes</taxon>
        <taxon>Tetradontoidea</taxon>
        <taxon>Tetraodontidae</taxon>
        <taxon>Takifugu</taxon>
    </lineage>
</organism>
<dbReference type="OrthoDB" id="6093351at2759"/>
<evidence type="ECO:0000256" key="2">
    <source>
        <dbReference type="ARBA" id="ARBA00007236"/>
    </source>
</evidence>
<dbReference type="SUPFAM" id="SSF57501">
    <property type="entry name" value="Cystine-knot cytokines"/>
    <property type="match status" value="1"/>
</dbReference>
<keyword evidence="9" id="KW-1185">Reference proteome</keyword>
<keyword evidence="3" id="KW-0202">Cytokine</keyword>
<dbReference type="CTD" id="553962"/>
<proteinExistence type="inferred from homology"/>
<dbReference type="InterPro" id="IPR010345">
    <property type="entry name" value="IL-17_fam"/>
</dbReference>
<dbReference type="GO" id="GO:0006954">
    <property type="term" value="P:inflammatory response"/>
    <property type="evidence" value="ECO:0007669"/>
    <property type="project" value="InterPro"/>
</dbReference>
<comment type="subcellular location">
    <subcellularLocation>
        <location evidence="1">Secreted</location>
    </subcellularLocation>
</comment>
<feature type="signal peptide" evidence="6">
    <location>
        <begin position="1"/>
        <end position="19"/>
    </location>
</feature>
<comment type="similarity">
    <text evidence="2">Belongs to the IL-17 family.</text>
</comment>
<dbReference type="GeneID" id="105417509"/>
<evidence type="ECO:0000256" key="4">
    <source>
        <dbReference type="ARBA" id="ARBA00022525"/>
    </source>
</evidence>
<dbReference type="Gene3D" id="2.10.90.10">
    <property type="entry name" value="Cystine-knot cytokines"/>
    <property type="match status" value="1"/>
</dbReference>
<accession>D4AHP3</accession>
<protein>
    <submittedName>
        <fullName evidence="7">Interleukin-17A/F-3</fullName>
    </submittedName>
</protein>
<evidence type="ECO:0000256" key="5">
    <source>
        <dbReference type="ARBA" id="ARBA00022729"/>
    </source>
</evidence>
<dbReference type="PRINTS" id="PR01932">
    <property type="entry name" value="INTRLEUKIN17"/>
</dbReference>